<keyword evidence="8" id="KW-0695">RNA-directed DNA polymerase</keyword>
<keyword evidence="1" id="KW-0645">Protease</keyword>
<evidence type="ECO:0000256" key="7">
    <source>
        <dbReference type="ARBA" id="ARBA00022801"/>
    </source>
</evidence>
<keyword evidence="5" id="KW-0064">Aspartyl protease</keyword>
<keyword evidence="7" id="KW-0378">Hydrolase</keyword>
<evidence type="ECO:0000256" key="4">
    <source>
        <dbReference type="ARBA" id="ARBA00022722"/>
    </source>
</evidence>
<keyword evidence="2" id="KW-0808">Transferase</keyword>
<protein>
    <recommendedName>
        <fullName evidence="9">Reverse transcriptase RNase H-like domain-containing protein</fullName>
    </recommendedName>
</protein>
<feature type="domain" description="Reverse transcriptase RNase H-like" evidence="9">
    <location>
        <begin position="67"/>
        <end position="101"/>
    </location>
</feature>
<keyword evidence="4" id="KW-0540">Nuclease</keyword>
<dbReference type="AlphaFoldDB" id="A0A1R1Y3F3"/>
<evidence type="ECO:0000256" key="6">
    <source>
        <dbReference type="ARBA" id="ARBA00022759"/>
    </source>
</evidence>
<dbReference type="Gene3D" id="3.30.70.270">
    <property type="match status" value="1"/>
</dbReference>
<sequence>MFQKISQEKIEALKNFPWPNSETTLRRFIGMLLKKEKIFTWSEPQEKSFKKLKEEMITAPVIVHPDKQEDETIRPVSYVSRKLIVAEMNYSTTDKKELEVVY</sequence>
<keyword evidence="11" id="KW-1185">Reference proteome</keyword>
<dbReference type="InterPro" id="IPR041373">
    <property type="entry name" value="RT_RNaseH"/>
</dbReference>
<dbReference type="SUPFAM" id="SSF56672">
    <property type="entry name" value="DNA/RNA polymerases"/>
    <property type="match status" value="1"/>
</dbReference>
<comment type="caution">
    <text evidence="10">The sequence shown here is derived from an EMBL/GenBank/DDBJ whole genome shotgun (WGS) entry which is preliminary data.</text>
</comment>
<dbReference type="EMBL" id="LSSN01001017">
    <property type="protein sequence ID" value="OMJ21389.1"/>
    <property type="molecule type" value="Genomic_DNA"/>
</dbReference>
<name>A0A1R1Y3F3_9FUNG</name>
<evidence type="ECO:0000256" key="1">
    <source>
        <dbReference type="ARBA" id="ARBA00022670"/>
    </source>
</evidence>
<dbReference type="Pfam" id="PF17917">
    <property type="entry name" value="RT_RNaseH"/>
    <property type="match status" value="1"/>
</dbReference>
<evidence type="ECO:0000313" key="11">
    <source>
        <dbReference type="Proteomes" id="UP000187283"/>
    </source>
</evidence>
<dbReference type="STRING" id="133412.A0A1R1Y3F3"/>
<dbReference type="Proteomes" id="UP000187283">
    <property type="component" value="Unassembled WGS sequence"/>
</dbReference>
<accession>A0A1R1Y3F3</accession>
<dbReference type="InterPro" id="IPR043502">
    <property type="entry name" value="DNA/RNA_pol_sf"/>
</dbReference>
<reference evidence="10 11" key="1">
    <citation type="submission" date="2017-01" db="EMBL/GenBank/DDBJ databases">
        <authorList>
            <person name="Mah S.A."/>
            <person name="Swanson W.J."/>
            <person name="Moy G.W."/>
            <person name="Vacquier V.D."/>
        </authorList>
    </citation>
    <scope>NUCLEOTIDE SEQUENCE [LARGE SCALE GENOMIC DNA]</scope>
    <source>
        <strain evidence="10 11">GSMNP</strain>
    </source>
</reference>
<keyword evidence="3" id="KW-0548">Nucleotidyltransferase</keyword>
<evidence type="ECO:0000256" key="8">
    <source>
        <dbReference type="ARBA" id="ARBA00022918"/>
    </source>
</evidence>
<dbReference type="GO" id="GO:0003964">
    <property type="term" value="F:RNA-directed DNA polymerase activity"/>
    <property type="evidence" value="ECO:0007669"/>
    <property type="project" value="UniProtKB-KW"/>
</dbReference>
<evidence type="ECO:0000256" key="2">
    <source>
        <dbReference type="ARBA" id="ARBA00022679"/>
    </source>
</evidence>
<keyword evidence="6" id="KW-0255">Endonuclease</keyword>
<proteinExistence type="predicted"/>
<dbReference type="GO" id="GO:0004190">
    <property type="term" value="F:aspartic-type endopeptidase activity"/>
    <property type="evidence" value="ECO:0007669"/>
    <property type="project" value="UniProtKB-KW"/>
</dbReference>
<dbReference type="GO" id="GO:0004519">
    <property type="term" value="F:endonuclease activity"/>
    <property type="evidence" value="ECO:0007669"/>
    <property type="project" value="UniProtKB-KW"/>
</dbReference>
<dbReference type="PANTHER" id="PTHR33064">
    <property type="entry name" value="POL PROTEIN"/>
    <property type="match status" value="1"/>
</dbReference>
<dbReference type="InterPro" id="IPR051320">
    <property type="entry name" value="Viral_Replic_Matur_Polypro"/>
</dbReference>
<evidence type="ECO:0000256" key="3">
    <source>
        <dbReference type="ARBA" id="ARBA00022695"/>
    </source>
</evidence>
<dbReference type="OrthoDB" id="5550292at2759"/>
<organism evidence="10 11">
    <name type="scientific">Smittium culicis</name>
    <dbReference type="NCBI Taxonomy" id="133412"/>
    <lineage>
        <taxon>Eukaryota</taxon>
        <taxon>Fungi</taxon>
        <taxon>Fungi incertae sedis</taxon>
        <taxon>Zoopagomycota</taxon>
        <taxon>Kickxellomycotina</taxon>
        <taxon>Harpellomycetes</taxon>
        <taxon>Harpellales</taxon>
        <taxon>Legeriomycetaceae</taxon>
        <taxon>Smittium</taxon>
    </lineage>
</organism>
<gene>
    <name evidence="10" type="ORF">AYI70_g3517</name>
</gene>
<evidence type="ECO:0000259" key="9">
    <source>
        <dbReference type="Pfam" id="PF17917"/>
    </source>
</evidence>
<evidence type="ECO:0000313" key="10">
    <source>
        <dbReference type="EMBL" id="OMJ21389.1"/>
    </source>
</evidence>
<evidence type="ECO:0000256" key="5">
    <source>
        <dbReference type="ARBA" id="ARBA00022750"/>
    </source>
</evidence>
<dbReference type="PANTHER" id="PTHR33064:SF37">
    <property type="entry name" value="RIBONUCLEASE H"/>
    <property type="match status" value="1"/>
</dbReference>
<dbReference type="InterPro" id="IPR043128">
    <property type="entry name" value="Rev_trsase/Diguanyl_cyclase"/>
</dbReference>
<dbReference type="GO" id="GO:0006508">
    <property type="term" value="P:proteolysis"/>
    <property type="evidence" value="ECO:0007669"/>
    <property type="project" value="UniProtKB-KW"/>
</dbReference>